<name>A0A7Y6TTK4_9GAMM</name>
<evidence type="ECO:0000313" key="2">
    <source>
        <dbReference type="Proteomes" id="UP000566985"/>
    </source>
</evidence>
<organism evidence="1 2">
    <name type="scientific">Pantoea brenneri</name>
    <dbReference type="NCBI Taxonomy" id="472694"/>
    <lineage>
        <taxon>Bacteria</taxon>
        <taxon>Pseudomonadati</taxon>
        <taxon>Pseudomonadota</taxon>
        <taxon>Gammaproteobacteria</taxon>
        <taxon>Enterobacterales</taxon>
        <taxon>Erwiniaceae</taxon>
        <taxon>Pantoea</taxon>
    </lineage>
</organism>
<dbReference type="EMBL" id="JABWPM010000025">
    <property type="protein sequence ID" value="NUY98370.1"/>
    <property type="molecule type" value="Genomic_DNA"/>
</dbReference>
<dbReference type="Proteomes" id="UP000566985">
    <property type="component" value="Unassembled WGS sequence"/>
</dbReference>
<evidence type="ECO:0000313" key="1">
    <source>
        <dbReference type="EMBL" id="NUY98370.1"/>
    </source>
</evidence>
<proteinExistence type="predicted"/>
<protein>
    <submittedName>
        <fullName evidence="1">Uncharacterized protein</fullName>
    </submittedName>
</protein>
<dbReference type="AlphaFoldDB" id="A0A7Y6TTK4"/>
<comment type="caution">
    <text evidence="1">The sequence shown here is derived from an EMBL/GenBank/DDBJ whole genome shotgun (WGS) entry which is preliminary data.</text>
</comment>
<gene>
    <name evidence="1" type="ORF">HU668_18095</name>
</gene>
<accession>A0A7Y6TTK4</accession>
<sequence length="65" mass="7682">MLTNTTSTKAEYPPTVVYRNADTRTDWSRPLSDWHRSFTLVSEYPNEYPPALSYWPAGQNERFRL</sequence>
<reference evidence="1 2" key="1">
    <citation type="submission" date="2020-05" db="EMBL/GenBank/DDBJ databases">
        <title>Whole Genome Sequences of Enterobacteriales Associated with the International Space Station.</title>
        <authorList>
            <person name="Bharadwaj A."/>
            <person name="Daudu R."/>
            <person name="Singh N."/>
            <person name="Wood J."/>
            <person name="Debieu M."/>
            <person name="Mason C."/>
            <person name="Wang C."/>
            <person name="Venkateswaran K."/>
        </authorList>
    </citation>
    <scope>NUCLEOTIDE SEQUENCE [LARGE SCALE GENOMIC DNA]</scope>
    <source>
        <strain evidence="1 2">IF5SW-B1</strain>
    </source>
</reference>